<name>A0A1F6E2G9_9BACT</name>
<dbReference type="AlphaFoldDB" id="A0A1F6E2G9"/>
<reference evidence="1 2" key="1">
    <citation type="journal article" date="2016" name="Nat. Commun.">
        <title>Thousands of microbial genomes shed light on interconnected biogeochemical processes in an aquifer system.</title>
        <authorList>
            <person name="Anantharaman K."/>
            <person name="Brown C.T."/>
            <person name="Hug L.A."/>
            <person name="Sharon I."/>
            <person name="Castelle C.J."/>
            <person name="Probst A.J."/>
            <person name="Thomas B.C."/>
            <person name="Singh A."/>
            <person name="Wilkins M.J."/>
            <person name="Karaoz U."/>
            <person name="Brodie E.L."/>
            <person name="Williams K.H."/>
            <person name="Hubbard S.S."/>
            <person name="Banfield J.F."/>
        </authorList>
    </citation>
    <scope>NUCLEOTIDE SEQUENCE [LARGE SCALE GENOMIC DNA]</scope>
</reference>
<dbReference type="STRING" id="1798499.A3C95_02355"/>
<comment type="caution">
    <text evidence="1">The sequence shown here is derived from an EMBL/GenBank/DDBJ whole genome shotgun (WGS) entry which is preliminary data.</text>
</comment>
<sequence>MKIFSLHLAFAVALLALAFIGYGLWYAKVAAESAVAAILTTEIEIKTEAATRAGAVLAALAKLQVSEAAIEGYLISEDNIVAFLEGLERAGASLGAHTRVVSVGVSQGESGVLAAALSVEGSFDAVMRTIGIIEYAPYAITLATIALQRPLESAVWVASVGLSVGSAAKADETSPTPTSPLP</sequence>
<proteinExistence type="predicted"/>
<dbReference type="Proteomes" id="UP000177107">
    <property type="component" value="Unassembled WGS sequence"/>
</dbReference>
<evidence type="ECO:0000313" key="2">
    <source>
        <dbReference type="Proteomes" id="UP000177107"/>
    </source>
</evidence>
<dbReference type="EMBL" id="MFLM01000020">
    <property type="protein sequence ID" value="OGG67858.1"/>
    <property type="molecule type" value="Genomic_DNA"/>
</dbReference>
<evidence type="ECO:0000313" key="1">
    <source>
        <dbReference type="EMBL" id="OGG67858.1"/>
    </source>
</evidence>
<gene>
    <name evidence="1" type="ORF">A3C95_02355</name>
</gene>
<accession>A0A1F6E2G9</accession>
<protein>
    <submittedName>
        <fullName evidence="1">Uncharacterized protein</fullName>
    </submittedName>
</protein>
<organism evidence="1 2">
    <name type="scientific">Candidatus Kaiserbacteria bacterium RIFCSPHIGHO2_02_FULL_56_30</name>
    <dbReference type="NCBI Taxonomy" id="1798499"/>
    <lineage>
        <taxon>Bacteria</taxon>
        <taxon>Candidatus Kaiseribacteriota</taxon>
    </lineage>
</organism>